<dbReference type="PROSITE" id="PS50104">
    <property type="entry name" value="TIR"/>
    <property type="match status" value="1"/>
</dbReference>
<dbReference type="GO" id="GO:0005737">
    <property type="term" value="C:cytoplasm"/>
    <property type="evidence" value="ECO:0007669"/>
    <property type="project" value="TreeGrafter"/>
</dbReference>
<dbReference type="PANTHER" id="PTHR22662:SF0">
    <property type="entry name" value="TOLL_INTERLEUKIN-1 RECEPTOR DOMAIN-CONTAINING ADAPTER PROTEIN"/>
    <property type="match status" value="1"/>
</dbReference>
<keyword evidence="3" id="KW-0675">Receptor</keyword>
<evidence type="ECO:0000313" key="4">
    <source>
        <dbReference type="Proteomes" id="UP001314229"/>
    </source>
</evidence>
<dbReference type="Gene3D" id="3.40.50.10140">
    <property type="entry name" value="Toll/interleukin-1 receptor homology (TIR) domain"/>
    <property type="match status" value="1"/>
</dbReference>
<dbReference type="InterPro" id="IPR035897">
    <property type="entry name" value="Toll_tir_struct_dom_sf"/>
</dbReference>
<dbReference type="GO" id="GO:0035662">
    <property type="term" value="F:Toll-like receptor 4 binding"/>
    <property type="evidence" value="ECO:0007669"/>
    <property type="project" value="TreeGrafter"/>
</dbReference>
<evidence type="ECO:0000259" key="2">
    <source>
        <dbReference type="PROSITE" id="PS50104"/>
    </source>
</evidence>
<evidence type="ECO:0000256" key="1">
    <source>
        <dbReference type="SAM" id="MobiDB-lite"/>
    </source>
</evidence>
<dbReference type="PANTHER" id="PTHR22662">
    <property type="entry name" value="TIRAP"/>
    <property type="match status" value="1"/>
</dbReference>
<dbReference type="InterPro" id="IPR017279">
    <property type="entry name" value="Tol-interleuk_rcpt_adapt_Tirap"/>
</dbReference>
<gene>
    <name evidence="3" type="ORF">FSCOSCO3_A019950</name>
</gene>
<comment type="caution">
    <text evidence="3">The sequence shown here is derived from an EMBL/GenBank/DDBJ whole genome shotgun (WGS) entry which is preliminary data.</text>
</comment>
<reference evidence="3 4" key="1">
    <citation type="submission" date="2024-01" db="EMBL/GenBank/DDBJ databases">
        <authorList>
            <person name="Alioto T."/>
            <person name="Alioto T."/>
            <person name="Gomez Garrido J."/>
        </authorList>
    </citation>
    <scope>NUCLEOTIDE SEQUENCE [LARGE SCALE GENOMIC DNA]</scope>
</reference>
<dbReference type="GO" id="GO:0032760">
    <property type="term" value="P:positive regulation of tumor necrosis factor production"/>
    <property type="evidence" value="ECO:0007669"/>
    <property type="project" value="TreeGrafter"/>
</dbReference>
<organism evidence="3 4">
    <name type="scientific">Scomber scombrus</name>
    <name type="common">Atlantic mackerel</name>
    <name type="synonym">Scomber vernalis</name>
    <dbReference type="NCBI Taxonomy" id="13677"/>
    <lineage>
        <taxon>Eukaryota</taxon>
        <taxon>Metazoa</taxon>
        <taxon>Chordata</taxon>
        <taxon>Craniata</taxon>
        <taxon>Vertebrata</taxon>
        <taxon>Euteleostomi</taxon>
        <taxon>Actinopterygii</taxon>
        <taxon>Neopterygii</taxon>
        <taxon>Teleostei</taxon>
        <taxon>Neoteleostei</taxon>
        <taxon>Acanthomorphata</taxon>
        <taxon>Pelagiaria</taxon>
        <taxon>Scombriformes</taxon>
        <taxon>Scombridae</taxon>
        <taxon>Scomber</taxon>
    </lineage>
</organism>
<sequence length="256" mass="29059">MLSLNLRYIHFLSLDCHVVEIMSCTASISESWSVNNMHGWFQKLLKSRVPSSTCKQEAKVTQKVTSDSNSSLSFTSSSCSSSPSPRTTSSKPTQSPPALSSPLRWSLKYDVLVCHSSDPSDTEEAVRLVSFLEAHSLRCFLVHRDTCPGGAFSTELCEAVQNSHLRALLITPNFLQDEWCMYVMHQALSEGPMSNRMLPLVYNLPHSQYPQELKFRFYFDLGKHPDQCYSRVNNTVLQYLQDMVKNEKTRLQHGQL</sequence>
<dbReference type="Pfam" id="PF13676">
    <property type="entry name" value="TIR_2"/>
    <property type="match status" value="1"/>
</dbReference>
<protein>
    <submittedName>
        <fullName evidence="3">Toll/interleukin-1 receptor domain-containing adapter protein</fullName>
    </submittedName>
</protein>
<dbReference type="Proteomes" id="UP001314229">
    <property type="component" value="Unassembled WGS sequence"/>
</dbReference>
<accession>A0AAV1PK11</accession>
<proteinExistence type="predicted"/>
<dbReference type="GO" id="GO:0043123">
    <property type="term" value="P:positive regulation of canonical NF-kappaB signal transduction"/>
    <property type="evidence" value="ECO:0007669"/>
    <property type="project" value="TreeGrafter"/>
</dbReference>
<evidence type="ECO:0000313" key="3">
    <source>
        <dbReference type="EMBL" id="CAK6972307.1"/>
    </source>
</evidence>
<dbReference type="SMART" id="SM00255">
    <property type="entry name" value="TIR"/>
    <property type="match status" value="1"/>
</dbReference>
<feature type="compositionally biased region" description="Low complexity" evidence="1">
    <location>
        <begin position="68"/>
        <end position="97"/>
    </location>
</feature>
<dbReference type="AlphaFoldDB" id="A0AAV1PK11"/>
<dbReference type="GO" id="GO:0005886">
    <property type="term" value="C:plasma membrane"/>
    <property type="evidence" value="ECO:0007669"/>
    <property type="project" value="TreeGrafter"/>
</dbReference>
<feature type="region of interest" description="Disordered" evidence="1">
    <location>
        <begin position="68"/>
        <end position="100"/>
    </location>
</feature>
<dbReference type="EMBL" id="CAWUFR010000197">
    <property type="protein sequence ID" value="CAK6972307.1"/>
    <property type="molecule type" value="Genomic_DNA"/>
</dbReference>
<dbReference type="GO" id="GO:0034142">
    <property type="term" value="P:toll-like receptor 4 signaling pathway"/>
    <property type="evidence" value="ECO:0007669"/>
    <property type="project" value="TreeGrafter"/>
</dbReference>
<dbReference type="GO" id="GO:0035663">
    <property type="term" value="F:Toll-like receptor 2 binding"/>
    <property type="evidence" value="ECO:0007669"/>
    <property type="project" value="TreeGrafter"/>
</dbReference>
<dbReference type="InterPro" id="IPR000157">
    <property type="entry name" value="TIR_dom"/>
</dbReference>
<keyword evidence="4" id="KW-1185">Reference proteome</keyword>
<name>A0AAV1PK11_SCOSC</name>
<feature type="domain" description="TIR" evidence="2">
    <location>
        <begin position="107"/>
        <end position="251"/>
    </location>
</feature>
<dbReference type="SUPFAM" id="SSF52200">
    <property type="entry name" value="Toll/Interleukin receptor TIR domain"/>
    <property type="match status" value="1"/>
</dbReference>
<dbReference type="GO" id="GO:2000343">
    <property type="term" value="P:positive regulation of chemokine (C-X-C motif) ligand 2 production"/>
    <property type="evidence" value="ECO:0007669"/>
    <property type="project" value="TreeGrafter"/>
</dbReference>